<proteinExistence type="predicted"/>
<evidence type="ECO:0000313" key="2">
    <source>
        <dbReference type="EMBL" id="KAG0254276.1"/>
    </source>
</evidence>
<feature type="compositionally biased region" description="Low complexity" evidence="1">
    <location>
        <begin position="239"/>
        <end position="263"/>
    </location>
</feature>
<dbReference type="PANTHER" id="PTHR20916">
    <property type="entry name" value="CYSTEINE AND GLYCINE-RICH PROTEIN 2 BINDING PROTEIN"/>
    <property type="match status" value="1"/>
</dbReference>
<dbReference type="OrthoDB" id="2434591at2759"/>
<comment type="caution">
    <text evidence="2">The sequence shown here is derived from an EMBL/GenBank/DDBJ whole genome shotgun (WGS) entry which is preliminary data.</text>
</comment>
<feature type="region of interest" description="Disordered" evidence="1">
    <location>
        <begin position="786"/>
        <end position="805"/>
    </location>
</feature>
<feature type="compositionally biased region" description="Acidic residues" evidence="1">
    <location>
        <begin position="292"/>
        <end position="316"/>
    </location>
</feature>
<dbReference type="Proteomes" id="UP000807716">
    <property type="component" value="Unassembled WGS sequence"/>
</dbReference>
<organism evidence="2 3">
    <name type="scientific">Actinomortierella ambigua</name>
    <dbReference type="NCBI Taxonomy" id="1343610"/>
    <lineage>
        <taxon>Eukaryota</taxon>
        <taxon>Fungi</taxon>
        <taxon>Fungi incertae sedis</taxon>
        <taxon>Mucoromycota</taxon>
        <taxon>Mortierellomycotina</taxon>
        <taxon>Mortierellomycetes</taxon>
        <taxon>Mortierellales</taxon>
        <taxon>Mortierellaceae</taxon>
        <taxon>Actinomortierella</taxon>
    </lineage>
</organism>
<feature type="region of interest" description="Disordered" evidence="1">
    <location>
        <begin position="237"/>
        <end position="272"/>
    </location>
</feature>
<feature type="region of interest" description="Disordered" evidence="1">
    <location>
        <begin position="285"/>
        <end position="316"/>
    </location>
</feature>
<feature type="compositionally biased region" description="Low complexity" evidence="1">
    <location>
        <begin position="59"/>
        <end position="76"/>
    </location>
</feature>
<evidence type="ECO:0000313" key="3">
    <source>
        <dbReference type="Proteomes" id="UP000807716"/>
    </source>
</evidence>
<feature type="region of interest" description="Disordered" evidence="1">
    <location>
        <begin position="869"/>
        <end position="890"/>
    </location>
</feature>
<evidence type="ECO:0000256" key="1">
    <source>
        <dbReference type="SAM" id="MobiDB-lite"/>
    </source>
</evidence>
<dbReference type="EMBL" id="JAAAJB010000527">
    <property type="protein sequence ID" value="KAG0254276.1"/>
    <property type="molecule type" value="Genomic_DNA"/>
</dbReference>
<feature type="region of interest" description="Disordered" evidence="1">
    <location>
        <begin position="57"/>
        <end position="84"/>
    </location>
</feature>
<sequence length="1163" mass="127733">MRPQSSVVLPVECIQEIVSHCHDCTTLFALLTVSKAVSGIAARKLYADPFAMVHERQHAGGSSSGGRANNSSSKASAKSKKGGDMAASPIFSLIQRILEDSPANDPLTNCLRAACYQRMSPPSPLPSPLVPSQASSAPADAQADLSQNGQDEIQGPVGERSEHEKKPRGKVKPWKLARKPGSSAPFMEYLTYIRHITCSYSMLEQLSTTESIRLCMPILSDQMAVIGSPASEFAPPVVSTLNHTTSNSTTASMTSSTSPDSTSAAQGSNEYGNSHHDSVFSIFPRYEHEGDGGDGDGEDDEEEEDLGAEDDDEDDVMSSRYRIGKDKAFGQLLEHLAWAICGHQPQNIKTLHLPTEHLVRFKSQLSKLTSLETVVIDIKRALLEGEMPERRQGILDFAKDFVTQYGEQRETAVDLDNGIRPVSICSACAASEMSYSPLQRVSRITTSNNNANSPSLKMLLKQIREILPPLNCPRSLTQANWAQFRTKAESTNLAHVRTLEYESRQSPSEQASPFDPDALTWEGSQGDLLKRCRSLRSLKLFVWEKEAFRWAVEEKLRVLQQYQLPNLSSSSGNNNNSNNNNNNHNNNKNNNNNSSGSSSSNINLSTGSLDAVSSSSSLIQLQWAKLSCEADMLRDVMDDFLFAFGHSLQTVNISLSYSGSWSESSRQALLQENHAIGRRWRLSHLTHLSILSRSPLLLAASAFRDCHQLMHMVLYDTLERADPTEIIWQDVWHMPKLVRLKLVGALALAFNPGSLASMGKLKSIVLEGPRVTKGLEEELLASSVPYPSLGRNGEESGSDGSAGAGTSIQSRWAWRAWSLPSLEEMSFRGWPAHGFDLSALFQCPRLQDVLMDCRGYDRHRKIYHSSQGTTPTTVVAGSTDDLEAPSSPSLSSAELTSITAKLVRFRLVGPWILSDTIMQQLLVGLEKRLEYLYLSDCQQYAIETLVQCSKRMPRLGYIYCSRSILPQDAQKLGLAPPKDVSTIMPFPGERKAATVRQRRQGDAGEGGNEDNSEDDDEHERGDAEDEQVTHCKLSGCKNPINIETSHGQLIRHAFCSKVHAIRCGEHPARATAQDYLLAKDLTYVPPARDGTTKKSYRQNETAYGSPLTGSTPSTPTLSMTSSPTLSAASSEDGSVATMAPLYEAGAGQYWERQKKEVGMDVSH</sequence>
<feature type="region of interest" description="Disordered" evidence="1">
    <location>
        <begin position="1088"/>
        <end position="1132"/>
    </location>
</feature>
<dbReference type="SUPFAM" id="SSF52047">
    <property type="entry name" value="RNI-like"/>
    <property type="match status" value="1"/>
</dbReference>
<feature type="region of interest" description="Disordered" evidence="1">
    <location>
        <begin position="976"/>
        <end position="1026"/>
    </location>
</feature>
<feature type="compositionally biased region" description="Basic residues" evidence="1">
    <location>
        <begin position="166"/>
        <end position="177"/>
    </location>
</feature>
<dbReference type="PANTHER" id="PTHR20916:SF26">
    <property type="entry name" value="CYSTEINE-RICH PROTEIN 2-BINDING PROTEIN"/>
    <property type="match status" value="1"/>
</dbReference>
<dbReference type="AlphaFoldDB" id="A0A9P6PV09"/>
<accession>A0A9P6PV09</accession>
<keyword evidence="3" id="KW-1185">Reference proteome</keyword>
<feature type="compositionally biased region" description="Low complexity" evidence="1">
    <location>
        <begin position="1104"/>
        <end position="1130"/>
    </location>
</feature>
<feature type="compositionally biased region" description="Acidic residues" evidence="1">
    <location>
        <begin position="1007"/>
        <end position="1026"/>
    </location>
</feature>
<feature type="region of interest" description="Disordered" evidence="1">
    <location>
        <begin position="567"/>
        <end position="601"/>
    </location>
</feature>
<protein>
    <submittedName>
        <fullName evidence="2">Uncharacterized protein</fullName>
    </submittedName>
</protein>
<reference evidence="2" key="1">
    <citation type="journal article" date="2020" name="Fungal Divers.">
        <title>Resolving the Mortierellaceae phylogeny through synthesis of multi-gene phylogenetics and phylogenomics.</title>
        <authorList>
            <person name="Vandepol N."/>
            <person name="Liber J."/>
            <person name="Desiro A."/>
            <person name="Na H."/>
            <person name="Kennedy M."/>
            <person name="Barry K."/>
            <person name="Grigoriev I.V."/>
            <person name="Miller A.N."/>
            <person name="O'Donnell K."/>
            <person name="Stajich J.E."/>
            <person name="Bonito G."/>
        </authorList>
    </citation>
    <scope>NUCLEOTIDE SEQUENCE</scope>
    <source>
        <strain evidence="2">BC1065</strain>
    </source>
</reference>
<feature type="compositionally biased region" description="Low complexity" evidence="1">
    <location>
        <begin position="130"/>
        <end position="144"/>
    </location>
</feature>
<dbReference type="GO" id="GO:0004402">
    <property type="term" value="F:histone acetyltransferase activity"/>
    <property type="evidence" value="ECO:0007669"/>
    <property type="project" value="TreeGrafter"/>
</dbReference>
<feature type="region of interest" description="Disordered" evidence="1">
    <location>
        <begin position="122"/>
        <end position="177"/>
    </location>
</feature>
<gene>
    <name evidence="2" type="ORF">DFQ27_006938</name>
</gene>
<name>A0A9P6PV09_9FUNG</name>